<gene>
    <name evidence="2" type="ORF">EV148_101541</name>
</gene>
<proteinExistence type="predicted"/>
<evidence type="ECO:0000313" key="2">
    <source>
        <dbReference type="EMBL" id="TCO43122.1"/>
    </source>
</evidence>
<feature type="signal peptide" evidence="1">
    <location>
        <begin position="1"/>
        <end position="22"/>
    </location>
</feature>
<dbReference type="Proteomes" id="UP000294862">
    <property type="component" value="Unassembled WGS sequence"/>
</dbReference>
<comment type="caution">
    <text evidence="2">The sequence shown here is derived from an EMBL/GenBank/DDBJ whole genome shotgun (WGS) entry which is preliminary data.</text>
</comment>
<sequence>MNVLRSVACAAAMLLAGPPAHAAFYCVNTSLALAIALNQAQSNGEDDDIELEVGTYALGGELDYFAADGETYDLTIRGGSAPGTGCFERATSGASVLDGQDAVRPLYISAHGRVDVIGITFENGAPTQYAGGALNLSAPIARVESSVFVANHDAPGNVAAAAYVSATSAYVVGNVFLANAGASTVTVYSDFVADVNNNTVVGNQLHAHAGIGALNLVGDAQFNLSNNILWNNEGSDVFDQSSGGADYWHNDVGVIANMPPHSVSGNLDVDPQFDGFLGLRPAPTSPMVNAGIDSPLGGVGGTDAGGGPRIIGQHVDIGAYETDVLFRNGLEQAT</sequence>
<dbReference type="RefSeq" id="WP_131993044.1">
    <property type="nucleotide sequence ID" value="NZ_SLWQ01000001.1"/>
</dbReference>
<protein>
    <recommendedName>
        <fullName evidence="4">Parallel beta helix pectate lyase-like protein</fullName>
    </recommendedName>
</protein>
<dbReference type="EMBL" id="SLWQ01000001">
    <property type="protein sequence ID" value="TCO43122.1"/>
    <property type="molecule type" value="Genomic_DNA"/>
</dbReference>
<evidence type="ECO:0000256" key="1">
    <source>
        <dbReference type="SAM" id="SignalP"/>
    </source>
</evidence>
<reference evidence="2 3" key="1">
    <citation type="journal article" date="2015" name="Stand. Genomic Sci.">
        <title>Genomic Encyclopedia of Bacterial and Archaeal Type Strains, Phase III: the genomes of soil and plant-associated and newly described type strains.</title>
        <authorList>
            <person name="Whitman W.B."/>
            <person name="Woyke T."/>
            <person name="Klenk H.P."/>
            <person name="Zhou Y."/>
            <person name="Lilburn T.G."/>
            <person name="Beck B.J."/>
            <person name="De Vos P."/>
            <person name="Vandamme P."/>
            <person name="Eisen J.A."/>
            <person name="Garrity G."/>
            <person name="Hugenholtz P."/>
            <person name="Kyrpides N.C."/>
        </authorList>
    </citation>
    <scope>NUCLEOTIDE SEQUENCE [LARGE SCALE GENOMIC DNA]</scope>
    <source>
        <strain evidence="2 3">A3</strain>
    </source>
</reference>
<dbReference type="NCBIfam" id="NF041518">
    <property type="entry name" value="choice_anch_Q"/>
    <property type="match status" value="1"/>
</dbReference>
<accession>A0A4R2IFZ6</accession>
<organism evidence="2 3">
    <name type="scientific">Dokdonella fugitiva</name>
    <dbReference type="NCBI Taxonomy" id="328517"/>
    <lineage>
        <taxon>Bacteria</taxon>
        <taxon>Pseudomonadati</taxon>
        <taxon>Pseudomonadota</taxon>
        <taxon>Gammaproteobacteria</taxon>
        <taxon>Lysobacterales</taxon>
        <taxon>Rhodanobacteraceae</taxon>
        <taxon>Dokdonella</taxon>
    </lineage>
</organism>
<dbReference type="OrthoDB" id="5931607at2"/>
<dbReference type="AlphaFoldDB" id="A0A4R2IFZ6"/>
<dbReference type="InterPro" id="IPR059226">
    <property type="entry name" value="Choice_anch_Q_dom"/>
</dbReference>
<name>A0A4R2IFZ6_9GAMM</name>
<dbReference type="SUPFAM" id="SSF51126">
    <property type="entry name" value="Pectin lyase-like"/>
    <property type="match status" value="1"/>
</dbReference>
<evidence type="ECO:0008006" key="4">
    <source>
        <dbReference type="Google" id="ProtNLM"/>
    </source>
</evidence>
<evidence type="ECO:0000313" key="3">
    <source>
        <dbReference type="Proteomes" id="UP000294862"/>
    </source>
</evidence>
<feature type="chain" id="PRO_5020372949" description="Parallel beta helix pectate lyase-like protein" evidence="1">
    <location>
        <begin position="23"/>
        <end position="334"/>
    </location>
</feature>
<keyword evidence="1" id="KW-0732">Signal</keyword>
<keyword evidence="3" id="KW-1185">Reference proteome</keyword>
<dbReference type="InterPro" id="IPR011050">
    <property type="entry name" value="Pectin_lyase_fold/virulence"/>
</dbReference>